<protein>
    <submittedName>
        <fullName evidence="2">Uncharacterized protein</fullName>
    </submittedName>
</protein>
<name>A0AAV7VLF2_PLEWA</name>
<evidence type="ECO:0000313" key="2">
    <source>
        <dbReference type="EMBL" id="KAJ1201756.1"/>
    </source>
</evidence>
<keyword evidence="3" id="KW-1185">Reference proteome</keyword>
<feature type="compositionally biased region" description="Gly residues" evidence="1">
    <location>
        <begin position="1"/>
        <end position="11"/>
    </location>
</feature>
<organism evidence="2 3">
    <name type="scientific">Pleurodeles waltl</name>
    <name type="common">Iberian ribbed newt</name>
    <dbReference type="NCBI Taxonomy" id="8319"/>
    <lineage>
        <taxon>Eukaryota</taxon>
        <taxon>Metazoa</taxon>
        <taxon>Chordata</taxon>
        <taxon>Craniata</taxon>
        <taxon>Vertebrata</taxon>
        <taxon>Euteleostomi</taxon>
        <taxon>Amphibia</taxon>
        <taxon>Batrachia</taxon>
        <taxon>Caudata</taxon>
        <taxon>Salamandroidea</taxon>
        <taxon>Salamandridae</taxon>
        <taxon>Pleurodelinae</taxon>
        <taxon>Pleurodeles</taxon>
    </lineage>
</organism>
<feature type="region of interest" description="Disordered" evidence="1">
    <location>
        <begin position="1"/>
        <end position="29"/>
    </location>
</feature>
<comment type="caution">
    <text evidence="2">The sequence shown here is derived from an EMBL/GenBank/DDBJ whole genome shotgun (WGS) entry which is preliminary data.</text>
</comment>
<dbReference type="Proteomes" id="UP001066276">
    <property type="component" value="Chromosome 2_1"/>
</dbReference>
<feature type="region of interest" description="Disordered" evidence="1">
    <location>
        <begin position="63"/>
        <end position="88"/>
    </location>
</feature>
<evidence type="ECO:0000256" key="1">
    <source>
        <dbReference type="SAM" id="MobiDB-lite"/>
    </source>
</evidence>
<feature type="region of interest" description="Disordered" evidence="1">
    <location>
        <begin position="140"/>
        <end position="170"/>
    </location>
</feature>
<sequence>MGPPGGSGGGRVDPAGGRKAPIGRREPLLGPSCHLVERTGCGPVVDVAGAGAWLTQQYNLTAPSGLTQDPEIQLSRGSSSGNYTDQEGLTSVNRQSLILVPRSTSVHQKGSGLGACRNTALKPGVQVERRRRRWRCGIEGRSGRQTGTGEARAAPRKHRGIPLDASCRWD</sequence>
<reference evidence="2" key="1">
    <citation type="journal article" date="2022" name="bioRxiv">
        <title>Sequencing and chromosome-scale assembly of the giantPleurodeles waltlgenome.</title>
        <authorList>
            <person name="Brown T."/>
            <person name="Elewa A."/>
            <person name="Iarovenko S."/>
            <person name="Subramanian E."/>
            <person name="Araus A.J."/>
            <person name="Petzold A."/>
            <person name="Susuki M."/>
            <person name="Suzuki K.-i.T."/>
            <person name="Hayashi T."/>
            <person name="Toyoda A."/>
            <person name="Oliveira C."/>
            <person name="Osipova E."/>
            <person name="Leigh N.D."/>
            <person name="Simon A."/>
            <person name="Yun M.H."/>
        </authorList>
    </citation>
    <scope>NUCLEOTIDE SEQUENCE</scope>
    <source>
        <strain evidence="2">20211129_DDA</strain>
        <tissue evidence="2">Liver</tissue>
    </source>
</reference>
<proteinExistence type="predicted"/>
<accession>A0AAV7VLF2</accession>
<feature type="compositionally biased region" description="Polar residues" evidence="1">
    <location>
        <begin position="75"/>
        <end position="88"/>
    </location>
</feature>
<evidence type="ECO:0000313" key="3">
    <source>
        <dbReference type="Proteomes" id="UP001066276"/>
    </source>
</evidence>
<dbReference type="AlphaFoldDB" id="A0AAV7VLF2"/>
<dbReference type="EMBL" id="JANPWB010000003">
    <property type="protein sequence ID" value="KAJ1201756.1"/>
    <property type="molecule type" value="Genomic_DNA"/>
</dbReference>
<gene>
    <name evidence="2" type="ORF">NDU88_005562</name>
</gene>